<reference evidence="2 3" key="1">
    <citation type="journal article" date="2019" name="Nat. Med.">
        <title>A library of human gut bacterial isolates paired with longitudinal multiomics data enables mechanistic microbiome research.</title>
        <authorList>
            <person name="Poyet M."/>
            <person name="Groussin M."/>
            <person name="Gibbons S.M."/>
            <person name="Avila-Pacheco J."/>
            <person name="Jiang X."/>
            <person name="Kearney S.M."/>
            <person name="Perrotta A.R."/>
            <person name="Berdy B."/>
            <person name="Zhao S."/>
            <person name="Lieberman T.D."/>
            <person name="Swanson P.K."/>
            <person name="Smith M."/>
            <person name="Roesemann S."/>
            <person name="Alexander J.E."/>
            <person name="Rich S.A."/>
            <person name="Livny J."/>
            <person name="Vlamakis H."/>
            <person name="Clish C."/>
            <person name="Bullock K."/>
            <person name="Deik A."/>
            <person name="Scott J."/>
            <person name="Pierce K.A."/>
            <person name="Xavier R.J."/>
            <person name="Alm E.J."/>
        </authorList>
    </citation>
    <scope>NUCLEOTIDE SEQUENCE [LARGE SCALE GENOMIC DNA]</scope>
    <source>
        <strain evidence="2 3">BIOML-A7</strain>
    </source>
</reference>
<proteinExistence type="predicted"/>
<gene>
    <name evidence="2" type="ORF">GT565_00780</name>
</gene>
<dbReference type="EMBL" id="WWSB01000001">
    <property type="protein sequence ID" value="MZK16676.1"/>
    <property type="molecule type" value="Genomic_DNA"/>
</dbReference>
<evidence type="ECO:0000259" key="1">
    <source>
        <dbReference type="Pfam" id="PF06114"/>
    </source>
</evidence>
<feature type="domain" description="IrrE N-terminal-like" evidence="1">
    <location>
        <begin position="15"/>
        <end position="120"/>
    </location>
</feature>
<dbReference type="InterPro" id="IPR010359">
    <property type="entry name" value="IrrE_HExxH"/>
</dbReference>
<dbReference type="RefSeq" id="WP_161158708.1">
    <property type="nucleotide sequence ID" value="NZ_WWSB01000001.1"/>
</dbReference>
<accession>A0A845KIX0</accession>
<dbReference type="Pfam" id="PF06114">
    <property type="entry name" value="Peptidase_M78"/>
    <property type="match status" value="1"/>
</dbReference>
<evidence type="ECO:0000313" key="2">
    <source>
        <dbReference type="EMBL" id="MZK16676.1"/>
    </source>
</evidence>
<dbReference type="Proteomes" id="UP000446719">
    <property type="component" value="Unassembled WGS sequence"/>
</dbReference>
<dbReference type="AlphaFoldDB" id="A0A845KIX0"/>
<sequence length="155" mass="18155">MNIYEKLQDEACKDGIYVIDYPFKSKKIKGLYCDGTIAIKDNIDTTTEKACVLAEELGHHYTSVGNIIDMEYTGNRKQERQARLWGYNRSIGLFGLIRAYEHGCKDKYEIADYLDVTDEYLEECINCYRDKYGECKTIDNYTIYFIPNLMIFKKI</sequence>
<evidence type="ECO:0000313" key="3">
    <source>
        <dbReference type="Proteomes" id="UP000446719"/>
    </source>
</evidence>
<name>A0A845KIX0_9FIRM</name>
<organism evidence="2 3">
    <name type="scientific">Dorea longicatena</name>
    <dbReference type="NCBI Taxonomy" id="88431"/>
    <lineage>
        <taxon>Bacteria</taxon>
        <taxon>Bacillati</taxon>
        <taxon>Bacillota</taxon>
        <taxon>Clostridia</taxon>
        <taxon>Lachnospirales</taxon>
        <taxon>Lachnospiraceae</taxon>
        <taxon>Dorea</taxon>
    </lineage>
</organism>
<protein>
    <submittedName>
        <fullName evidence="2">ImmA/IrrE family metallo-endopeptidase</fullName>
    </submittedName>
</protein>
<comment type="caution">
    <text evidence="2">The sequence shown here is derived from an EMBL/GenBank/DDBJ whole genome shotgun (WGS) entry which is preliminary data.</text>
</comment>